<dbReference type="AlphaFoldDB" id="A0A544V1B6"/>
<evidence type="ECO:0000313" key="1">
    <source>
        <dbReference type="EMBL" id="TQR39892.1"/>
    </source>
</evidence>
<organism evidence="1 2">
    <name type="scientific">Lysinibacillus sphaericus</name>
    <name type="common">Bacillus sphaericus</name>
    <dbReference type="NCBI Taxonomy" id="1421"/>
    <lineage>
        <taxon>Bacteria</taxon>
        <taxon>Bacillati</taxon>
        <taxon>Bacillota</taxon>
        <taxon>Bacilli</taxon>
        <taxon>Bacillales</taxon>
        <taxon>Bacillaceae</taxon>
        <taxon>Lysinibacillus</taxon>
    </lineage>
</organism>
<name>A0A544V1B6_LYSSH</name>
<dbReference type="InterPro" id="IPR015315">
    <property type="entry name" value="DUF1963"/>
</dbReference>
<protein>
    <submittedName>
        <fullName evidence="1">DUF1963 domain-containing protein</fullName>
    </submittedName>
</protein>
<accession>A0A544V1B6</accession>
<dbReference type="Proteomes" id="UP000317944">
    <property type="component" value="Unassembled WGS sequence"/>
</dbReference>
<dbReference type="SUPFAM" id="SSF103032">
    <property type="entry name" value="Hypothetical protein YwqG"/>
    <property type="match status" value="1"/>
</dbReference>
<comment type="caution">
    <text evidence="1">The sequence shown here is derived from an EMBL/GenBank/DDBJ whole genome shotgun (WGS) entry which is preliminary data.</text>
</comment>
<sequence length="272" mass="30784">MDYLKESVRQGIRLSKKEIETYNEICSSRIGGDPDLPANVEWPLNSDGTPMKFLAQLRLSELAPHDVAALLPVKGILYFFIGVDEPAYGIEHKVIYLSEDKLEGAKRYPSPAVTAIEGDFTGYRVSAKSMMELPNYGYVDYDIVEDDEHDYDQYEELCFELNEDNSSDLAAMFGYPSTQHGDCEYEAALHLLIGKKYDYSMDSALKKITDYFKGDSIRAKQEVQDTLVLLALDSDQDVGFCWCDAGELQFYIRKEDLLAGNFTNTYCSLYSS</sequence>
<dbReference type="OrthoDB" id="8856529at2"/>
<evidence type="ECO:0000313" key="2">
    <source>
        <dbReference type="Proteomes" id="UP000317944"/>
    </source>
</evidence>
<dbReference type="PANTHER" id="PTHR36436">
    <property type="entry name" value="SLL5081 PROTEIN"/>
    <property type="match status" value="1"/>
</dbReference>
<gene>
    <name evidence="1" type="ORF">C7Y47_01360</name>
</gene>
<reference evidence="1 2" key="1">
    <citation type="submission" date="2018-03" db="EMBL/GenBank/DDBJ databases">
        <title>Aerobic endospore-forming bacteria genome sequencing and assembly.</title>
        <authorList>
            <person name="Cavalcante D.A."/>
            <person name="Driks A."/>
            <person name="Putonti C."/>
            <person name="De-Souza M.T."/>
        </authorList>
    </citation>
    <scope>NUCLEOTIDE SEQUENCE [LARGE SCALE GENOMIC DNA]</scope>
    <source>
        <strain evidence="1 2">SDF0037</strain>
    </source>
</reference>
<proteinExistence type="predicted"/>
<dbReference type="InterPro" id="IPR035948">
    <property type="entry name" value="YwqG-like_sf"/>
</dbReference>
<dbReference type="Pfam" id="PF09234">
    <property type="entry name" value="DUF1963"/>
    <property type="match status" value="1"/>
</dbReference>
<dbReference type="Gene3D" id="2.30.320.10">
    <property type="entry name" value="YwqG-like"/>
    <property type="match status" value="1"/>
</dbReference>
<dbReference type="EMBL" id="SADV01000001">
    <property type="protein sequence ID" value="TQR39892.1"/>
    <property type="molecule type" value="Genomic_DNA"/>
</dbReference>
<dbReference type="PANTHER" id="PTHR36436:SF6">
    <property type="entry name" value="SLL5081 PROTEIN"/>
    <property type="match status" value="1"/>
</dbReference>